<dbReference type="Pfam" id="PF14388">
    <property type="entry name" value="DUF4419"/>
    <property type="match status" value="1"/>
</dbReference>
<sequence length="380" mass="43356">MLKSGGYRSTQILNSKLKPDNRVKALIPIETHITRLFENEMIHAVSVDYEHSPYINKTVLENVQCSHGFIATVLEAYNRHQHLRITPDDVWLTIAQGVSQHIKLNEEKYNHLFSQSKRRRSRISINASGIFDKERWSKRIVGNWPECVRLLTEVADKQIENIDLIKLLECDYSTSTTTSITASRIVLLNPLQENSQTNIDWTCGIPKITLEGKLEDWERIQDKIKTLRRLSLDLDFWLNRLEPIIWQLVSTYRGDVNERFWKRIAHELSGSCCVPQTPLTLSGWITSFLPYDRHGKPIVGSLINECDLPDGKLVIPFNVKGGPSLKLVSGFLGVRQDVIDESGELVVSPVIGWAVVEDSSKAKSLCTKTWVGSWFSVKSY</sequence>
<dbReference type="AlphaFoldDB" id="A0A1D1Y5U9"/>
<dbReference type="PANTHER" id="PTHR31252">
    <property type="entry name" value="DUF4419 DOMAIN-CONTAINING PROTEIN"/>
    <property type="match status" value="1"/>
</dbReference>
<dbReference type="InterPro" id="IPR025533">
    <property type="entry name" value="DUF4419"/>
</dbReference>
<evidence type="ECO:0000313" key="1">
    <source>
        <dbReference type="EMBL" id="JAT50003.1"/>
    </source>
</evidence>
<accession>A0A1D1Y5U9</accession>
<protein>
    <submittedName>
        <fullName evidence="1">Uncharacterized protein L662</fullName>
    </submittedName>
</protein>
<organism evidence="1">
    <name type="scientific">Anthurium amnicola</name>
    <dbReference type="NCBI Taxonomy" id="1678845"/>
    <lineage>
        <taxon>Eukaryota</taxon>
        <taxon>Viridiplantae</taxon>
        <taxon>Streptophyta</taxon>
        <taxon>Embryophyta</taxon>
        <taxon>Tracheophyta</taxon>
        <taxon>Spermatophyta</taxon>
        <taxon>Magnoliopsida</taxon>
        <taxon>Liliopsida</taxon>
        <taxon>Araceae</taxon>
        <taxon>Pothoideae</taxon>
        <taxon>Potheae</taxon>
        <taxon>Anthurium</taxon>
    </lineage>
</organism>
<dbReference type="EMBL" id="GDJX01017933">
    <property type="protein sequence ID" value="JAT50003.1"/>
    <property type="molecule type" value="Transcribed_RNA"/>
</dbReference>
<reference evidence="1" key="1">
    <citation type="submission" date="2015-07" db="EMBL/GenBank/DDBJ databases">
        <title>Transcriptome Assembly of Anthurium amnicola.</title>
        <authorList>
            <person name="Suzuki J."/>
        </authorList>
    </citation>
    <scope>NUCLEOTIDE SEQUENCE</scope>
</reference>
<gene>
    <name evidence="1" type="primary">MIMI_L662_1</name>
    <name evidence="1" type="ORF">g.54310</name>
</gene>
<proteinExistence type="predicted"/>
<name>A0A1D1Y5U9_9ARAE</name>
<dbReference type="PANTHER" id="PTHR31252:SF11">
    <property type="entry name" value="DUF4419 DOMAIN-CONTAINING PROTEIN"/>
    <property type="match status" value="1"/>
</dbReference>